<dbReference type="AlphaFoldDB" id="A0A8J8SVQ9"/>
<evidence type="ECO:0000313" key="2">
    <source>
        <dbReference type="Proteomes" id="UP000785679"/>
    </source>
</evidence>
<organism evidence="1 2">
    <name type="scientific">Halteria grandinella</name>
    <dbReference type="NCBI Taxonomy" id="5974"/>
    <lineage>
        <taxon>Eukaryota</taxon>
        <taxon>Sar</taxon>
        <taxon>Alveolata</taxon>
        <taxon>Ciliophora</taxon>
        <taxon>Intramacronucleata</taxon>
        <taxon>Spirotrichea</taxon>
        <taxon>Stichotrichia</taxon>
        <taxon>Sporadotrichida</taxon>
        <taxon>Halteriidae</taxon>
        <taxon>Halteria</taxon>
    </lineage>
</organism>
<dbReference type="Proteomes" id="UP000785679">
    <property type="component" value="Unassembled WGS sequence"/>
</dbReference>
<keyword evidence="2" id="KW-1185">Reference proteome</keyword>
<name>A0A8J8SVQ9_HALGN</name>
<dbReference type="EMBL" id="RRYP01022233">
    <property type="protein sequence ID" value="TNV72469.1"/>
    <property type="molecule type" value="Genomic_DNA"/>
</dbReference>
<accession>A0A8J8SVQ9</accession>
<evidence type="ECO:0000313" key="1">
    <source>
        <dbReference type="EMBL" id="TNV72469.1"/>
    </source>
</evidence>
<sequence>MDQILNRQYDLFHKLPFSRKKLIVKQGSSYMFTDDKILSYIPIDHPLITFQIVVIQDLLNIYQAFYINYAKLPYKYKSFVLNAKLVYESGDETLIKGIDDLDQIGFQENNTKLLQLSVSPYLHPNQLRDYLRFAVKWALKACLRVNEIHIHVGTNLLNEELLTIVKEGDDNVLIRLKGNDSSCFLINDFI</sequence>
<protein>
    <submittedName>
        <fullName evidence="1">Uncharacterized protein</fullName>
    </submittedName>
</protein>
<proteinExistence type="predicted"/>
<gene>
    <name evidence="1" type="ORF">FGO68_gene2</name>
</gene>
<comment type="caution">
    <text evidence="1">The sequence shown here is derived from an EMBL/GenBank/DDBJ whole genome shotgun (WGS) entry which is preliminary data.</text>
</comment>
<reference evidence="1" key="1">
    <citation type="submission" date="2019-06" db="EMBL/GenBank/DDBJ databases">
        <authorList>
            <person name="Zheng W."/>
        </authorList>
    </citation>
    <scope>NUCLEOTIDE SEQUENCE</scope>
    <source>
        <strain evidence="1">QDHG01</strain>
    </source>
</reference>